<evidence type="ECO:0000313" key="6">
    <source>
        <dbReference type="Proteomes" id="UP000035088"/>
    </source>
</evidence>
<reference evidence="5 6" key="1">
    <citation type="submission" date="2011-11" db="EMBL/GenBank/DDBJ databases">
        <title>Whole genome shotgun sequence of Gordonia araii NBRC 100433.</title>
        <authorList>
            <person name="Yoshida Y."/>
            <person name="Hosoyama A."/>
            <person name="Tsuchikane K."/>
            <person name="Katsumata H."/>
            <person name="Yamazaki S."/>
            <person name="Fujita N."/>
        </authorList>
    </citation>
    <scope>NUCLEOTIDE SEQUENCE [LARGE SCALE GENOMIC DNA]</scope>
    <source>
        <strain evidence="5 6">NBRC 100433</strain>
    </source>
</reference>
<dbReference type="OrthoDB" id="9786503at2"/>
<evidence type="ECO:0000259" key="4">
    <source>
        <dbReference type="Pfam" id="PF07992"/>
    </source>
</evidence>
<accession>G7H3U6</accession>
<dbReference type="Proteomes" id="UP000035088">
    <property type="component" value="Unassembled WGS sequence"/>
</dbReference>
<keyword evidence="6" id="KW-1185">Reference proteome</keyword>
<evidence type="ECO:0000256" key="1">
    <source>
        <dbReference type="ARBA" id="ARBA00022630"/>
    </source>
</evidence>
<feature type="domain" description="FAD/NAD(P)-binding" evidence="4">
    <location>
        <begin position="6"/>
        <end position="286"/>
    </location>
</feature>
<dbReference type="InterPro" id="IPR036188">
    <property type="entry name" value="FAD/NAD-bd_sf"/>
</dbReference>
<dbReference type="Pfam" id="PF07992">
    <property type="entry name" value="Pyr_redox_2"/>
    <property type="match status" value="1"/>
</dbReference>
<dbReference type="Gene3D" id="3.50.50.60">
    <property type="entry name" value="FAD/NAD(P)-binding domain"/>
    <property type="match status" value="2"/>
</dbReference>
<comment type="caution">
    <text evidence="5">The sequence shown here is derived from an EMBL/GenBank/DDBJ whole genome shotgun (WGS) entry which is preliminary data.</text>
</comment>
<keyword evidence="2" id="KW-0560">Oxidoreductase</keyword>
<evidence type="ECO:0000256" key="3">
    <source>
        <dbReference type="ARBA" id="ARBA00048132"/>
    </source>
</evidence>
<dbReference type="SUPFAM" id="SSF51905">
    <property type="entry name" value="FAD/NAD(P)-binding domain"/>
    <property type="match status" value="1"/>
</dbReference>
<dbReference type="STRING" id="1073574.GOARA_058_00040"/>
<dbReference type="InterPro" id="IPR050097">
    <property type="entry name" value="Ferredoxin-NADP_redctase_2"/>
</dbReference>
<proteinExistence type="predicted"/>
<dbReference type="EMBL" id="BAEE01000058">
    <property type="protein sequence ID" value="GAB10521.1"/>
    <property type="molecule type" value="Genomic_DNA"/>
</dbReference>
<name>G7H3U6_9ACTN</name>
<dbReference type="AlphaFoldDB" id="G7H3U6"/>
<dbReference type="PRINTS" id="PR00368">
    <property type="entry name" value="FADPNR"/>
</dbReference>
<evidence type="ECO:0000256" key="2">
    <source>
        <dbReference type="ARBA" id="ARBA00023002"/>
    </source>
</evidence>
<organism evidence="5 6">
    <name type="scientific">Gordonia araii NBRC 100433</name>
    <dbReference type="NCBI Taxonomy" id="1073574"/>
    <lineage>
        <taxon>Bacteria</taxon>
        <taxon>Bacillati</taxon>
        <taxon>Actinomycetota</taxon>
        <taxon>Actinomycetes</taxon>
        <taxon>Mycobacteriales</taxon>
        <taxon>Gordoniaceae</taxon>
        <taxon>Gordonia</taxon>
    </lineage>
</organism>
<dbReference type="RefSeq" id="WP_007322596.1">
    <property type="nucleotide sequence ID" value="NZ_BAEE01000058.1"/>
</dbReference>
<comment type="catalytic activity">
    <reaction evidence="3">
        <text>[thioredoxin]-dithiol + NADP(+) = [thioredoxin]-disulfide + NADPH + H(+)</text>
        <dbReference type="Rhea" id="RHEA:20345"/>
        <dbReference type="Rhea" id="RHEA-COMP:10698"/>
        <dbReference type="Rhea" id="RHEA-COMP:10700"/>
        <dbReference type="ChEBI" id="CHEBI:15378"/>
        <dbReference type="ChEBI" id="CHEBI:29950"/>
        <dbReference type="ChEBI" id="CHEBI:50058"/>
        <dbReference type="ChEBI" id="CHEBI:57783"/>
        <dbReference type="ChEBI" id="CHEBI:58349"/>
        <dbReference type="EC" id="1.8.1.9"/>
    </reaction>
</comment>
<dbReference type="InterPro" id="IPR023753">
    <property type="entry name" value="FAD/NAD-binding_dom"/>
</dbReference>
<gene>
    <name evidence="5" type="ORF">GOARA_058_00040</name>
</gene>
<dbReference type="GO" id="GO:0004791">
    <property type="term" value="F:thioredoxin-disulfide reductase (NADPH) activity"/>
    <property type="evidence" value="ECO:0007669"/>
    <property type="project" value="UniProtKB-EC"/>
</dbReference>
<sequence length="307" mass="32420">MSETWDAVIIGGSAAGLSAALLLGRARRRVLVVDAGAPRNRFAEHMHGVLGWEGESPADLLRRARADVANYDVTIQEGRATSVDADDETVTVRLNDGATVTGRTLIAASGLTDEMPDIPGVAQRWGTTVLHCPYCHGWEVREQRLGVLGLSPMSLHQAQLIRQWTDDLTLFTAGAGEVAPELRARLESRGVKLIDTPVAEVLGDGAALSGVRLADGSVIELDALFAGLPPRPNDGFLTDLALDRVDNPMGNFLAVDDFGKTSHPLVWAVGNVVNPAATVPMAIGAAAMTGGMVNMALVTREFDAATV</sequence>
<keyword evidence="1" id="KW-0285">Flavoprotein</keyword>
<dbReference type="PANTHER" id="PTHR48105">
    <property type="entry name" value="THIOREDOXIN REDUCTASE 1-RELATED-RELATED"/>
    <property type="match status" value="1"/>
</dbReference>
<evidence type="ECO:0000313" key="5">
    <source>
        <dbReference type="EMBL" id="GAB10521.1"/>
    </source>
</evidence>
<protein>
    <submittedName>
        <fullName evidence="5">Putative oxidoreductase</fullName>
    </submittedName>
</protein>
<dbReference type="PRINTS" id="PR00469">
    <property type="entry name" value="PNDRDTASEII"/>
</dbReference>